<gene>
    <name evidence="1" type="ORF">pgond44_14803</name>
</gene>
<dbReference type="eggNOG" id="ENOG50341XM">
    <property type="taxonomic scope" value="Bacteria"/>
</dbReference>
<dbReference type="EMBL" id="APLF01000035">
    <property type="protein sequence ID" value="EMY79864.1"/>
    <property type="molecule type" value="Genomic_DNA"/>
</dbReference>
<dbReference type="AlphaFoldDB" id="N1WRV0"/>
<name>N1WRV0_9FLAO</name>
<evidence type="ECO:0000313" key="1">
    <source>
        <dbReference type="EMBL" id="EMY79864.1"/>
    </source>
</evidence>
<protein>
    <submittedName>
        <fullName evidence="1">Uncharacterized protein</fullName>
    </submittedName>
</protein>
<evidence type="ECO:0000313" key="2">
    <source>
        <dbReference type="Proteomes" id="UP000012317"/>
    </source>
</evidence>
<keyword evidence="2" id="KW-1185">Reference proteome</keyword>
<proteinExistence type="predicted"/>
<reference evidence="1 2" key="1">
    <citation type="journal article" date="2014" name="Genome Biol. Evol.">
        <title>Extensive gene acquisition in the extremely psychrophilic bacterial species Psychroflexus torquis and the link to sea-ice ecosystem specialism.</title>
        <authorList>
            <person name="Feng S."/>
            <person name="Powell S.M."/>
            <person name="Wilson R."/>
            <person name="Bowman J.P."/>
        </authorList>
    </citation>
    <scope>NUCLEOTIDE SEQUENCE [LARGE SCALE GENOMIC DNA]</scope>
    <source>
        <strain evidence="1 2">ACAM 44</strain>
    </source>
</reference>
<accession>N1WRV0</accession>
<feature type="non-terminal residue" evidence="1">
    <location>
        <position position="1"/>
    </location>
</feature>
<organism evidence="1 2">
    <name type="scientific">Psychroflexus gondwanensis ACAM 44</name>
    <dbReference type="NCBI Taxonomy" id="1189619"/>
    <lineage>
        <taxon>Bacteria</taxon>
        <taxon>Pseudomonadati</taxon>
        <taxon>Bacteroidota</taxon>
        <taxon>Flavobacteriia</taxon>
        <taxon>Flavobacteriales</taxon>
        <taxon>Flavobacteriaceae</taxon>
        <taxon>Psychroflexus</taxon>
    </lineage>
</organism>
<sequence length="208" mass="24704">IYRDVANNMKKLLFILILILISSCGSNKNTLVADKKFELCSDIRYERLISNFDPLARKSVYKRNIHSLFENLLIREGYLTEVNKAGYRDLLNKVRKNKVDLNLFEKFKTDLGFDPQILFATGSFTSCYTYIIENIGIVDEDCWQYKFRDTYWKFEAEGNLHQENDFIFDALKVIPEKKFQDINYRKLFLDLIFLELEPYPSEPIFRTN</sequence>
<comment type="caution">
    <text evidence="1">The sequence shown here is derived from an EMBL/GenBank/DDBJ whole genome shotgun (WGS) entry which is preliminary data.</text>
</comment>
<dbReference type="RefSeq" id="WP_003445717.1">
    <property type="nucleotide sequence ID" value="NZ_APLF01000035.1"/>
</dbReference>
<dbReference type="Proteomes" id="UP000012317">
    <property type="component" value="Unassembled WGS sequence"/>
</dbReference>